<protein>
    <submittedName>
        <fullName evidence="2">Putative coiled-coil protein SlyX</fullName>
    </submittedName>
</protein>
<comment type="caution">
    <text evidence="2">The sequence shown here is derived from an EMBL/GenBank/DDBJ whole genome shotgun (WGS) entry which is preliminary data.</text>
</comment>
<evidence type="ECO:0000313" key="3">
    <source>
        <dbReference type="Proteomes" id="UP000554286"/>
    </source>
</evidence>
<dbReference type="EMBL" id="JACIGK010000001">
    <property type="protein sequence ID" value="MBB4264455.1"/>
    <property type="molecule type" value="Genomic_DNA"/>
</dbReference>
<proteinExistence type="predicted"/>
<organism evidence="2 3">
    <name type="scientific">Roseospira visakhapatnamensis</name>
    <dbReference type="NCBI Taxonomy" id="390880"/>
    <lineage>
        <taxon>Bacteria</taxon>
        <taxon>Pseudomonadati</taxon>
        <taxon>Pseudomonadota</taxon>
        <taxon>Alphaproteobacteria</taxon>
        <taxon>Rhodospirillales</taxon>
        <taxon>Rhodospirillaceae</taxon>
        <taxon>Roseospira</taxon>
    </lineage>
</organism>
<dbReference type="RefSeq" id="WP_184042100.1">
    <property type="nucleotide sequence ID" value="NZ_JACIGK010000001.1"/>
</dbReference>
<evidence type="ECO:0000256" key="1">
    <source>
        <dbReference type="SAM" id="SignalP"/>
    </source>
</evidence>
<name>A0A7W6W801_9PROT</name>
<evidence type="ECO:0000313" key="2">
    <source>
        <dbReference type="EMBL" id="MBB4264455.1"/>
    </source>
</evidence>
<dbReference type="AlphaFoldDB" id="A0A7W6W801"/>
<feature type="chain" id="PRO_5031362871" evidence="1">
    <location>
        <begin position="20"/>
        <end position="375"/>
    </location>
</feature>
<keyword evidence="3" id="KW-1185">Reference proteome</keyword>
<reference evidence="2 3" key="1">
    <citation type="submission" date="2020-08" db="EMBL/GenBank/DDBJ databases">
        <title>Genome sequencing of Purple Non-Sulfur Bacteria from various extreme environments.</title>
        <authorList>
            <person name="Mayer M."/>
        </authorList>
    </citation>
    <scope>NUCLEOTIDE SEQUENCE [LARGE SCALE GENOMIC DNA]</scope>
    <source>
        <strain evidence="2 3">JA131</strain>
    </source>
</reference>
<dbReference type="PROSITE" id="PS51257">
    <property type="entry name" value="PROKAR_LIPOPROTEIN"/>
    <property type="match status" value="1"/>
</dbReference>
<accession>A0A7W6W801</accession>
<gene>
    <name evidence="2" type="ORF">GGD89_000061</name>
</gene>
<feature type="signal peptide" evidence="1">
    <location>
        <begin position="1"/>
        <end position="19"/>
    </location>
</feature>
<sequence length="375" mass="40038">MALRNTRAVLLMAAMMALAGCDTIGTPFPSLSGPSSSTYAGSQPPRLGSTYFEPSGVSAGSPTGTYVGQKVVGYRTELTQLQTAIRDQNTQLQTVRNKTIQDSQAYHENVAGMNARLQVGTTPGNPILMNRWEQAQAQLNTINDDIILMNQLAAQISTNSAMANYLLDTVRASFSLSGAVDEDHRQLRVLEDETQQTVVLIERLLNELSQDVARQQQYVSNEKQNLNTLALAIKNGQLYGTSFANRPILGSPQMAAMGYGAGLGAGAATLSPGVGGGQPLVMIRFDRGSVDYETALHEAVNNALIRMPGAGFQVVAVGPAVNAVGQPSNNTAQARLYAERVVRSLQGMGVDPNRVSLAATTSPTVQYPEVHVFVR</sequence>
<dbReference type="Proteomes" id="UP000554286">
    <property type="component" value="Unassembled WGS sequence"/>
</dbReference>
<keyword evidence="1" id="KW-0732">Signal</keyword>